<feature type="transmembrane region" description="Helical" evidence="6">
    <location>
        <begin position="383"/>
        <end position="403"/>
    </location>
</feature>
<evidence type="ECO:0000256" key="4">
    <source>
        <dbReference type="ARBA" id="ARBA00022989"/>
    </source>
</evidence>
<feature type="transmembrane region" description="Helical" evidence="6">
    <location>
        <begin position="470"/>
        <end position="489"/>
    </location>
</feature>
<evidence type="ECO:0000313" key="8">
    <source>
        <dbReference type="Proteomes" id="UP000800200"/>
    </source>
</evidence>
<feature type="transmembrane region" description="Helical" evidence="6">
    <location>
        <begin position="501"/>
        <end position="520"/>
    </location>
</feature>
<feature type="transmembrane region" description="Helical" evidence="6">
    <location>
        <begin position="81"/>
        <end position="105"/>
    </location>
</feature>
<accession>A0A6A6D8N5</accession>
<feature type="transmembrane region" description="Helical" evidence="6">
    <location>
        <begin position="240"/>
        <end position="261"/>
    </location>
</feature>
<reference evidence="7" key="1">
    <citation type="journal article" date="2020" name="Stud. Mycol.">
        <title>101 Dothideomycetes genomes: a test case for predicting lifestyles and emergence of pathogens.</title>
        <authorList>
            <person name="Haridas S."/>
            <person name="Albert R."/>
            <person name="Binder M."/>
            <person name="Bloem J."/>
            <person name="Labutti K."/>
            <person name="Salamov A."/>
            <person name="Andreopoulos B."/>
            <person name="Baker S."/>
            <person name="Barry K."/>
            <person name="Bills G."/>
            <person name="Bluhm B."/>
            <person name="Cannon C."/>
            <person name="Castanera R."/>
            <person name="Culley D."/>
            <person name="Daum C."/>
            <person name="Ezra D."/>
            <person name="Gonzalez J."/>
            <person name="Henrissat B."/>
            <person name="Kuo A."/>
            <person name="Liang C."/>
            <person name="Lipzen A."/>
            <person name="Lutzoni F."/>
            <person name="Magnuson J."/>
            <person name="Mondo S."/>
            <person name="Nolan M."/>
            <person name="Ohm R."/>
            <person name="Pangilinan J."/>
            <person name="Park H.-J."/>
            <person name="Ramirez L."/>
            <person name="Alfaro M."/>
            <person name="Sun H."/>
            <person name="Tritt A."/>
            <person name="Yoshinaga Y."/>
            <person name="Zwiers L.-H."/>
            <person name="Turgeon B."/>
            <person name="Goodwin S."/>
            <person name="Spatafora J."/>
            <person name="Crous P."/>
            <person name="Grigoriev I."/>
        </authorList>
    </citation>
    <scope>NUCLEOTIDE SEQUENCE</scope>
    <source>
        <strain evidence="7">CBS 207.26</strain>
    </source>
</reference>
<evidence type="ECO:0000256" key="5">
    <source>
        <dbReference type="ARBA" id="ARBA00023136"/>
    </source>
</evidence>
<comment type="subcellular location">
    <subcellularLocation>
        <location evidence="1">Membrane</location>
        <topology evidence="1">Multi-pass membrane protein</topology>
    </subcellularLocation>
</comment>
<keyword evidence="5 6" id="KW-0472">Membrane</keyword>
<dbReference type="Pfam" id="PF13520">
    <property type="entry name" value="AA_permease_2"/>
    <property type="match status" value="1"/>
</dbReference>
<evidence type="ECO:0000313" key="7">
    <source>
        <dbReference type="EMBL" id="KAF2175455.1"/>
    </source>
</evidence>
<feature type="transmembrane region" description="Helical" evidence="6">
    <location>
        <begin position="282"/>
        <end position="302"/>
    </location>
</feature>
<feature type="transmembrane region" description="Helical" evidence="6">
    <location>
        <begin position="169"/>
        <end position="192"/>
    </location>
</feature>
<dbReference type="EMBL" id="ML994732">
    <property type="protein sequence ID" value="KAF2175455.1"/>
    <property type="molecule type" value="Genomic_DNA"/>
</dbReference>
<dbReference type="GO" id="GO:0022857">
    <property type="term" value="F:transmembrane transporter activity"/>
    <property type="evidence" value="ECO:0007669"/>
    <property type="project" value="InterPro"/>
</dbReference>
<dbReference type="AlphaFoldDB" id="A0A6A6D8N5"/>
<feature type="transmembrane region" description="Helical" evidence="6">
    <location>
        <begin position="126"/>
        <end position="149"/>
    </location>
</feature>
<dbReference type="Proteomes" id="UP000800200">
    <property type="component" value="Unassembled WGS sequence"/>
</dbReference>
<sequence length="535" mass="57810">MASHDDSKGRMEMGVSGPVISGPVYSNDDSTLARLGKKPVLKRNFGFMTILGFSCTVLITWEGSLIVFLSGLQNGGPAGIIYGYFVVWLGTISVFATLSELASMAPTSGGQYHWVSILAPPSSRKFFGYITGWLTITGWQAMVASGGYVTGTLIQGLIVLTHPDYLARWHNWHGTLLFWAVIFLSVAINTIVGSLLAKFEGLVLVLHLLGFFAVIFPLALLSEHADSGAVFNTFLNLGNWQTQGLSFCIGILGNVFAFIGGDGAIHMSEEIRNASMVVPRSLMTGLFINGTLGLAMLIATLYCMGDIDAALAENPSYPFMSIFHHAVGSTTGAAVMAAIVIVMAFSATTGCLASTSRVYWAFARDRGLPGWRYLKRISPGTSVPLYAIATTTTIAILLSLVNIGDATAFNGVISISIAGLFGSYLITASLLLYRRCKGQIRNPNPDDTLTNTTGTDLTWGPWRLSGAFGIANNIFSCVYLVFILFFSFWPAHKEVTPQNMNWAVLVTGAVLLFSMFYYAVWARRVYSGPIVEIET</sequence>
<protein>
    <submittedName>
        <fullName evidence="7">Amino acid transporter</fullName>
    </submittedName>
</protein>
<evidence type="ECO:0000256" key="6">
    <source>
        <dbReference type="SAM" id="Phobius"/>
    </source>
</evidence>
<organism evidence="7 8">
    <name type="scientific">Zopfia rhizophila CBS 207.26</name>
    <dbReference type="NCBI Taxonomy" id="1314779"/>
    <lineage>
        <taxon>Eukaryota</taxon>
        <taxon>Fungi</taxon>
        <taxon>Dikarya</taxon>
        <taxon>Ascomycota</taxon>
        <taxon>Pezizomycotina</taxon>
        <taxon>Dothideomycetes</taxon>
        <taxon>Dothideomycetes incertae sedis</taxon>
        <taxon>Zopfiaceae</taxon>
        <taxon>Zopfia</taxon>
    </lineage>
</organism>
<dbReference type="PANTHER" id="PTHR45649:SF1">
    <property type="entry name" value="TRANSPORTER, PUTATIVE (EUROFUNG)-RELATED"/>
    <property type="match status" value="1"/>
</dbReference>
<evidence type="ECO:0000256" key="3">
    <source>
        <dbReference type="ARBA" id="ARBA00022692"/>
    </source>
</evidence>
<keyword evidence="8" id="KW-1185">Reference proteome</keyword>
<dbReference type="GO" id="GO:0016020">
    <property type="term" value="C:membrane"/>
    <property type="evidence" value="ECO:0007669"/>
    <property type="project" value="UniProtKB-SubCell"/>
</dbReference>
<evidence type="ECO:0000256" key="1">
    <source>
        <dbReference type="ARBA" id="ARBA00004141"/>
    </source>
</evidence>
<dbReference type="PANTHER" id="PTHR45649">
    <property type="entry name" value="AMINO-ACID PERMEASE BAT1"/>
    <property type="match status" value="1"/>
</dbReference>
<keyword evidence="3 6" id="KW-0812">Transmembrane</keyword>
<dbReference type="OrthoDB" id="3257095at2759"/>
<proteinExistence type="predicted"/>
<gene>
    <name evidence="7" type="ORF">K469DRAFT_647082</name>
</gene>
<feature type="transmembrane region" description="Helical" evidence="6">
    <location>
        <begin position="45"/>
        <end position="69"/>
    </location>
</feature>
<evidence type="ECO:0000256" key="2">
    <source>
        <dbReference type="ARBA" id="ARBA00022448"/>
    </source>
</evidence>
<dbReference type="Gene3D" id="1.20.1740.10">
    <property type="entry name" value="Amino acid/polyamine transporter I"/>
    <property type="match status" value="1"/>
</dbReference>
<feature type="transmembrane region" description="Helical" evidence="6">
    <location>
        <begin position="409"/>
        <end position="433"/>
    </location>
</feature>
<feature type="transmembrane region" description="Helical" evidence="6">
    <location>
        <begin position="322"/>
        <end position="347"/>
    </location>
</feature>
<dbReference type="InterPro" id="IPR002293">
    <property type="entry name" value="AA/rel_permease1"/>
</dbReference>
<keyword evidence="4 6" id="KW-1133">Transmembrane helix</keyword>
<keyword evidence="2" id="KW-0813">Transport</keyword>
<feature type="transmembrane region" description="Helical" evidence="6">
    <location>
        <begin position="199"/>
        <end position="220"/>
    </location>
</feature>
<name>A0A6A6D8N5_9PEZI</name>